<dbReference type="InterPro" id="IPR052056">
    <property type="entry name" value="Mono-ARTD/PARP"/>
</dbReference>
<keyword evidence="2" id="KW-0328">Glycosyltransferase</keyword>
<dbReference type="GO" id="GO:0003714">
    <property type="term" value="F:transcription corepressor activity"/>
    <property type="evidence" value="ECO:0007669"/>
    <property type="project" value="TreeGrafter"/>
</dbReference>
<evidence type="ECO:0000256" key="4">
    <source>
        <dbReference type="ARBA" id="ARBA00023027"/>
    </source>
</evidence>
<comment type="caution">
    <text evidence="7">The sequence shown here is derived from an EMBL/GenBank/DDBJ whole genome shotgun (WGS) entry which is preliminary data.</text>
</comment>
<evidence type="ECO:0000256" key="2">
    <source>
        <dbReference type="ARBA" id="ARBA00022676"/>
    </source>
</evidence>
<dbReference type="GO" id="GO:0005634">
    <property type="term" value="C:nucleus"/>
    <property type="evidence" value="ECO:0007669"/>
    <property type="project" value="UniProtKB-SubCell"/>
</dbReference>
<evidence type="ECO:0000313" key="7">
    <source>
        <dbReference type="EMBL" id="KAK2138568.1"/>
    </source>
</evidence>
<dbReference type="PANTHER" id="PTHR14453:SF107">
    <property type="entry name" value="POLY [ADP-RIBOSE] POLYMERASE"/>
    <property type="match status" value="1"/>
</dbReference>
<evidence type="ECO:0000256" key="3">
    <source>
        <dbReference type="ARBA" id="ARBA00022679"/>
    </source>
</evidence>
<dbReference type="PROSITE" id="PS51154">
    <property type="entry name" value="MACRO"/>
    <property type="match status" value="1"/>
</dbReference>
<protein>
    <recommendedName>
        <fullName evidence="6">Macro domain-containing protein</fullName>
    </recommendedName>
</protein>
<dbReference type="GO" id="GO:1990404">
    <property type="term" value="F:NAD+-protein mono-ADP-ribosyltransferase activity"/>
    <property type="evidence" value="ECO:0007669"/>
    <property type="project" value="TreeGrafter"/>
</dbReference>
<reference evidence="7" key="1">
    <citation type="journal article" date="2023" name="Mol. Biol. Evol.">
        <title>Third-Generation Sequencing Reveals the Adaptive Role of the Epigenome in Three Deep-Sea Polychaetes.</title>
        <authorList>
            <person name="Perez M."/>
            <person name="Aroh O."/>
            <person name="Sun Y."/>
            <person name="Lan Y."/>
            <person name="Juniper S.K."/>
            <person name="Young C.R."/>
            <person name="Angers B."/>
            <person name="Qian P.Y."/>
        </authorList>
    </citation>
    <scope>NUCLEOTIDE SEQUENCE</scope>
    <source>
        <strain evidence="7">P08H-3</strain>
    </source>
</reference>
<dbReference type="AlphaFoldDB" id="A0AAD9IQL6"/>
<dbReference type="SUPFAM" id="SSF52949">
    <property type="entry name" value="Macro domain-like"/>
    <property type="match status" value="1"/>
</dbReference>
<organism evidence="7 8">
    <name type="scientific">Paralvinella palmiformis</name>
    <dbReference type="NCBI Taxonomy" id="53620"/>
    <lineage>
        <taxon>Eukaryota</taxon>
        <taxon>Metazoa</taxon>
        <taxon>Spiralia</taxon>
        <taxon>Lophotrochozoa</taxon>
        <taxon>Annelida</taxon>
        <taxon>Polychaeta</taxon>
        <taxon>Sedentaria</taxon>
        <taxon>Canalipalpata</taxon>
        <taxon>Terebellida</taxon>
        <taxon>Terebelliformia</taxon>
        <taxon>Alvinellidae</taxon>
        <taxon>Paralvinella</taxon>
    </lineage>
</organism>
<dbReference type="PANTHER" id="PTHR14453">
    <property type="entry name" value="PARP/ZINC FINGER CCCH TYPE DOMAIN CONTAINING PROTEIN"/>
    <property type="match status" value="1"/>
</dbReference>
<keyword evidence="8" id="KW-1185">Reference proteome</keyword>
<sequence>MTFGNDNLLIVKIGDLEQENVDVILNVTREDLYLDCGGVSGAILKAAGQVVQEQCNLFHPELLKPGEIFVTLSGALPTKAIFHGYCTEWDNGECHRTVHERNTIENSELLGDWINQQAD</sequence>
<gene>
    <name evidence="7" type="ORF">LSH36_2758g00000</name>
</gene>
<dbReference type="GO" id="GO:0005737">
    <property type="term" value="C:cytoplasm"/>
    <property type="evidence" value="ECO:0007669"/>
    <property type="project" value="TreeGrafter"/>
</dbReference>
<dbReference type="EMBL" id="JAODUP010002782">
    <property type="protein sequence ID" value="KAK2138568.1"/>
    <property type="molecule type" value="Genomic_DNA"/>
</dbReference>
<dbReference type="InterPro" id="IPR002589">
    <property type="entry name" value="Macro_dom"/>
</dbReference>
<dbReference type="Gene3D" id="3.40.220.10">
    <property type="entry name" value="Leucine Aminopeptidase, subunit E, domain 1"/>
    <property type="match status" value="1"/>
</dbReference>
<dbReference type="GO" id="GO:0003950">
    <property type="term" value="F:NAD+ poly-ADP-ribosyltransferase activity"/>
    <property type="evidence" value="ECO:0007669"/>
    <property type="project" value="TreeGrafter"/>
</dbReference>
<proteinExistence type="predicted"/>
<accession>A0AAD9IQL6</accession>
<dbReference type="GO" id="GO:0070212">
    <property type="term" value="P:protein poly-ADP-ribosylation"/>
    <property type="evidence" value="ECO:0007669"/>
    <property type="project" value="TreeGrafter"/>
</dbReference>
<evidence type="ECO:0000259" key="6">
    <source>
        <dbReference type="PROSITE" id="PS51154"/>
    </source>
</evidence>
<keyword evidence="3" id="KW-0808">Transferase</keyword>
<evidence type="ECO:0000256" key="5">
    <source>
        <dbReference type="ARBA" id="ARBA00023242"/>
    </source>
</evidence>
<comment type="subcellular location">
    <subcellularLocation>
        <location evidence="1">Nucleus</location>
    </subcellularLocation>
</comment>
<dbReference type="GO" id="GO:0010629">
    <property type="term" value="P:negative regulation of gene expression"/>
    <property type="evidence" value="ECO:0007669"/>
    <property type="project" value="TreeGrafter"/>
</dbReference>
<evidence type="ECO:0000313" key="8">
    <source>
        <dbReference type="Proteomes" id="UP001208570"/>
    </source>
</evidence>
<evidence type="ECO:0000256" key="1">
    <source>
        <dbReference type="ARBA" id="ARBA00004123"/>
    </source>
</evidence>
<keyword evidence="4" id="KW-0520">NAD</keyword>
<dbReference type="Proteomes" id="UP001208570">
    <property type="component" value="Unassembled WGS sequence"/>
</dbReference>
<keyword evidence="5" id="KW-0539">Nucleus</keyword>
<name>A0AAD9IQL6_9ANNE</name>
<dbReference type="Pfam" id="PF01661">
    <property type="entry name" value="Macro"/>
    <property type="match status" value="1"/>
</dbReference>
<dbReference type="InterPro" id="IPR043472">
    <property type="entry name" value="Macro_dom-like"/>
</dbReference>
<feature type="domain" description="Macro" evidence="6">
    <location>
        <begin position="1"/>
        <end position="119"/>
    </location>
</feature>